<reference evidence="1" key="1">
    <citation type="submission" date="2022-10" db="EMBL/GenBank/DDBJ databases">
        <title>Genome Sequence of Xylaria curta.</title>
        <authorList>
            <person name="Buettner E."/>
        </authorList>
    </citation>
    <scope>NUCLEOTIDE SEQUENCE</scope>
    <source>
        <strain evidence="1">Babe10</strain>
    </source>
</reference>
<gene>
    <name evidence="1" type="ORF">NUW58_g4538</name>
</gene>
<evidence type="ECO:0000313" key="2">
    <source>
        <dbReference type="Proteomes" id="UP001143856"/>
    </source>
</evidence>
<dbReference type="EMBL" id="JAPDGR010000799">
    <property type="protein sequence ID" value="KAJ2987385.1"/>
    <property type="molecule type" value="Genomic_DNA"/>
</dbReference>
<protein>
    <submittedName>
        <fullName evidence="1">Uncharacterized protein</fullName>
    </submittedName>
</protein>
<organism evidence="1 2">
    <name type="scientific">Xylaria curta</name>
    <dbReference type="NCBI Taxonomy" id="42375"/>
    <lineage>
        <taxon>Eukaryota</taxon>
        <taxon>Fungi</taxon>
        <taxon>Dikarya</taxon>
        <taxon>Ascomycota</taxon>
        <taxon>Pezizomycotina</taxon>
        <taxon>Sordariomycetes</taxon>
        <taxon>Xylariomycetidae</taxon>
        <taxon>Xylariales</taxon>
        <taxon>Xylariaceae</taxon>
        <taxon>Xylaria</taxon>
    </lineage>
</organism>
<accession>A0ACC1P8Z0</accession>
<name>A0ACC1P8Z0_9PEZI</name>
<keyword evidence="2" id="KW-1185">Reference proteome</keyword>
<comment type="caution">
    <text evidence="1">The sequence shown here is derived from an EMBL/GenBank/DDBJ whole genome shotgun (WGS) entry which is preliminary data.</text>
</comment>
<proteinExistence type="predicted"/>
<sequence length="376" mass="40772">MQKTLLHSLAFALQANAASVVPLPELKGPYRVGTSVLELVDSSRTDPFAPGVRQREVIISLFYPTQEEAEKCTLAFQFPPLTAAFIDGRYNDTNASAERILTQSCIDSPLSHPELPLLFFGPGFSNSRTYYSAALEELASHGWNIIAADHPFDANIVEFSDKVLYAKDSTLVNGTADQYLEVRVADMKFVLDALSDPAIVSRIPGLSAATSSPSSRLQTDKVGAFGHSFGGATSLQLLANDTRFAVGANFDGTLFGAVVEKGTDSPFVIFGTNPRMVDDSWPTGWKNLRGFKRQYAINDTEHGSFTDFPIIRDILGPDSPPLLNNGLGIIAGERIIDIQTAYVDALFGRFLKGENGELLDGEGSEDWPEVSLVGKN</sequence>
<evidence type="ECO:0000313" key="1">
    <source>
        <dbReference type="EMBL" id="KAJ2987385.1"/>
    </source>
</evidence>
<dbReference type="Proteomes" id="UP001143856">
    <property type="component" value="Unassembled WGS sequence"/>
</dbReference>